<evidence type="ECO:0000256" key="1">
    <source>
        <dbReference type="SAM" id="Phobius"/>
    </source>
</evidence>
<evidence type="ECO:0000313" key="2">
    <source>
        <dbReference type="EMBL" id="KPH87214.1"/>
    </source>
</evidence>
<gene>
    <name evidence="2" type="ORF">GLUCOINTEAF2_0202192</name>
</gene>
<dbReference type="EMBL" id="JUFX02000135">
    <property type="protein sequence ID" value="KPH87214.1"/>
    <property type="molecule type" value="Genomic_DNA"/>
</dbReference>
<name>A0A0N0MFV7_9PROT</name>
<sequence>MRRSEICGRLGRIFLRAGLSGFDSVMLLSILMHMKNDLFNIAPPCRLSLKGRIAG</sequence>
<feature type="transmembrane region" description="Helical" evidence="1">
    <location>
        <begin position="12"/>
        <end position="34"/>
    </location>
</feature>
<protein>
    <submittedName>
        <fullName evidence="2">Uncharacterized protein</fullName>
    </submittedName>
</protein>
<proteinExistence type="predicted"/>
<keyword evidence="1" id="KW-0812">Transmembrane</keyword>
<keyword evidence="1" id="KW-1133">Transmembrane helix</keyword>
<accession>A0A0N0MFV7</accession>
<dbReference type="AlphaFoldDB" id="A0A0N0MFV7"/>
<reference evidence="2 3" key="1">
    <citation type="submission" date="2015-07" db="EMBL/GenBank/DDBJ databases">
        <title>Draft Genome Sequence of Komagataeibacter intermedius Strain AF2, Isolated from Kombucha Tea.</title>
        <authorList>
            <person name="Santos R.A."/>
            <person name="Berretta A.A."/>
            <person name="Barud H.S."/>
            <person name="Ribeiro S.J."/>
            <person name="Gonzalez-Garcia L.N."/>
            <person name="Zucchi T.D."/>
            <person name="Goldman G.H."/>
            <person name="Riano-Pachon D.M."/>
        </authorList>
    </citation>
    <scope>NUCLEOTIDE SEQUENCE [LARGE SCALE GENOMIC DNA]</scope>
    <source>
        <strain evidence="2 3">AF2</strain>
    </source>
</reference>
<dbReference type="Proteomes" id="UP000031553">
    <property type="component" value="Unassembled WGS sequence"/>
</dbReference>
<comment type="caution">
    <text evidence="2">The sequence shown here is derived from an EMBL/GenBank/DDBJ whole genome shotgun (WGS) entry which is preliminary data.</text>
</comment>
<keyword evidence="1" id="KW-0472">Membrane</keyword>
<organism evidence="2 3">
    <name type="scientific">Komagataeibacter intermedius AF2</name>
    <dbReference type="NCBI Taxonomy" id="1458464"/>
    <lineage>
        <taxon>Bacteria</taxon>
        <taxon>Pseudomonadati</taxon>
        <taxon>Pseudomonadota</taxon>
        <taxon>Alphaproteobacteria</taxon>
        <taxon>Acetobacterales</taxon>
        <taxon>Acetobacteraceae</taxon>
        <taxon>Komagataeibacter</taxon>
    </lineage>
</organism>
<evidence type="ECO:0000313" key="3">
    <source>
        <dbReference type="Proteomes" id="UP000031553"/>
    </source>
</evidence>